<dbReference type="PANTHER" id="PTHR32251">
    <property type="entry name" value="3-OXO-5-ALPHA-STEROID 4-DEHYDROGENASE"/>
    <property type="match status" value="1"/>
</dbReference>
<proteinExistence type="predicted"/>
<gene>
    <name evidence="2" type="ORF">SAMN04488598_102152</name>
    <name evidence="3" type="ORF">SAMN04515652_10230</name>
</gene>
<dbReference type="RefSeq" id="WP_089656000.1">
    <property type="nucleotide sequence ID" value="NZ_FNBJ01000002.1"/>
</dbReference>
<dbReference type="EMBL" id="FOHG01000002">
    <property type="protein sequence ID" value="SES64281.1"/>
    <property type="molecule type" value="Genomic_DNA"/>
</dbReference>
<dbReference type="EMBL" id="FNBJ01000002">
    <property type="protein sequence ID" value="SDE83357.1"/>
    <property type="molecule type" value="Genomic_DNA"/>
</dbReference>
<reference evidence="4 5" key="1">
    <citation type="submission" date="2016-10" db="EMBL/GenBank/DDBJ databases">
        <authorList>
            <person name="Varghese N."/>
            <person name="Submissions S."/>
        </authorList>
    </citation>
    <scope>NUCLEOTIDE SEQUENCE [LARGE SCALE GENOMIC DNA]</scope>
    <source>
        <strain evidence="2 5">WG2</strain>
        <strain evidence="3 4">WG5</strain>
    </source>
</reference>
<organism evidence="3 4">
    <name type="scientific">Halanaerobium congolense</name>
    <dbReference type="NCBI Taxonomy" id="54121"/>
    <lineage>
        <taxon>Bacteria</taxon>
        <taxon>Bacillati</taxon>
        <taxon>Bacillota</taxon>
        <taxon>Clostridia</taxon>
        <taxon>Halanaerobiales</taxon>
        <taxon>Halanaerobiaceae</taxon>
        <taxon>Halanaerobium</taxon>
    </lineage>
</organism>
<keyword evidence="1" id="KW-1133">Transmembrane helix</keyword>
<keyword evidence="1" id="KW-0472">Membrane</keyword>
<dbReference type="InterPro" id="IPR010721">
    <property type="entry name" value="UstE-like"/>
</dbReference>
<dbReference type="Proteomes" id="UP000199519">
    <property type="component" value="Unassembled WGS sequence"/>
</dbReference>
<feature type="transmembrane region" description="Helical" evidence="1">
    <location>
        <begin position="32"/>
        <end position="51"/>
    </location>
</feature>
<dbReference type="Pfam" id="PF06966">
    <property type="entry name" value="DUF1295"/>
    <property type="match status" value="1"/>
</dbReference>
<dbReference type="AlphaFoldDB" id="A0A1H9Y643"/>
<evidence type="ECO:0000313" key="3">
    <source>
        <dbReference type="EMBL" id="SES64281.1"/>
    </source>
</evidence>
<feature type="transmembrane region" description="Helical" evidence="1">
    <location>
        <begin position="193"/>
        <end position="222"/>
    </location>
</feature>
<keyword evidence="5" id="KW-1185">Reference proteome</keyword>
<dbReference type="PANTHER" id="PTHR32251:SF17">
    <property type="entry name" value="STEROID 5-ALPHA REDUCTASE C-TERMINAL DOMAIN-CONTAINING PROTEIN"/>
    <property type="match status" value="1"/>
</dbReference>
<feature type="transmembrane region" description="Helical" evidence="1">
    <location>
        <begin position="104"/>
        <end position="124"/>
    </location>
</feature>
<feature type="transmembrane region" description="Helical" evidence="1">
    <location>
        <begin position="57"/>
        <end position="75"/>
    </location>
</feature>
<dbReference type="PROSITE" id="PS50244">
    <property type="entry name" value="S5A_REDUCTASE"/>
    <property type="match status" value="1"/>
</dbReference>
<feature type="transmembrane region" description="Helical" evidence="1">
    <location>
        <begin position="136"/>
        <end position="154"/>
    </location>
</feature>
<evidence type="ECO:0000313" key="4">
    <source>
        <dbReference type="Proteomes" id="UP000198612"/>
    </source>
</evidence>
<evidence type="ECO:0000313" key="5">
    <source>
        <dbReference type="Proteomes" id="UP000199519"/>
    </source>
</evidence>
<accession>A0A1H9Y643</accession>
<keyword evidence="1" id="KW-0812">Transmembrane</keyword>
<evidence type="ECO:0000313" key="2">
    <source>
        <dbReference type="EMBL" id="SDE83357.1"/>
    </source>
</evidence>
<dbReference type="GO" id="GO:0016020">
    <property type="term" value="C:membrane"/>
    <property type="evidence" value="ECO:0007669"/>
    <property type="project" value="TreeGrafter"/>
</dbReference>
<dbReference type="Gene3D" id="1.20.120.1630">
    <property type="match status" value="1"/>
</dbReference>
<protein>
    <submittedName>
        <fullName evidence="3">Steroid 5-alpha reductase family enzyme</fullName>
    </submittedName>
</protein>
<dbReference type="Proteomes" id="UP000198612">
    <property type="component" value="Unassembled WGS sequence"/>
</dbReference>
<evidence type="ECO:0000256" key="1">
    <source>
        <dbReference type="SAM" id="Phobius"/>
    </source>
</evidence>
<feature type="transmembrane region" description="Helical" evidence="1">
    <location>
        <begin position="6"/>
        <end position="25"/>
    </location>
</feature>
<sequence length="258" mass="30471">MLGSIYFQLFLLVLLYFSLFFLIAVLKKDNSIVDIGWGLGYVYTANMALYLTNNYNLRSFIITFIVTIWGLRLSYHIFKRNLGKGEDYRYAKWRESWDNFYLKSFLRIFMLQGVLLFIISTPIIKIISAPYQSLKIIDFIGLLLWGIGFAFEAVGDKQLREFKSLDESEKDGHVMKKGVWKYTRHPNYFGDALVWWGFYTIALAVSGGWMFIFSPILMTYLLRYVSGVPLLEKRYADDEEYQKYAEKTNIFFPWFPKK</sequence>
<name>A0A1H9Y643_9FIRM</name>